<organism evidence="2 3">
    <name type="scientific">Sulfurimonas crateris</name>
    <dbReference type="NCBI Taxonomy" id="2574727"/>
    <lineage>
        <taxon>Bacteria</taxon>
        <taxon>Pseudomonadati</taxon>
        <taxon>Campylobacterota</taxon>
        <taxon>Epsilonproteobacteria</taxon>
        <taxon>Campylobacterales</taxon>
        <taxon>Sulfurimonadaceae</taxon>
        <taxon>Sulfurimonas</taxon>
    </lineage>
</organism>
<gene>
    <name evidence="2" type="ORF">FCU45_08420</name>
</gene>
<evidence type="ECO:0000313" key="2">
    <source>
        <dbReference type="EMBL" id="TKI68976.1"/>
    </source>
</evidence>
<dbReference type="EMBL" id="SZPX01000006">
    <property type="protein sequence ID" value="TKI68976.1"/>
    <property type="molecule type" value="Genomic_DNA"/>
</dbReference>
<dbReference type="Proteomes" id="UP000309561">
    <property type="component" value="Unassembled WGS sequence"/>
</dbReference>
<name>A0A4U2Z428_9BACT</name>
<protein>
    <submittedName>
        <fullName evidence="2">Uncharacterized protein</fullName>
    </submittedName>
</protein>
<proteinExistence type="predicted"/>
<evidence type="ECO:0000313" key="3">
    <source>
        <dbReference type="Proteomes" id="UP000309561"/>
    </source>
</evidence>
<dbReference type="RefSeq" id="WP_137014247.1">
    <property type="nucleotide sequence ID" value="NZ_SZPX01000006.1"/>
</dbReference>
<accession>A0A4U2Z428</accession>
<feature type="chain" id="PRO_5020838344" evidence="1">
    <location>
        <begin position="22"/>
        <end position="143"/>
    </location>
</feature>
<keyword evidence="3" id="KW-1185">Reference proteome</keyword>
<comment type="caution">
    <text evidence="2">The sequence shown here is derived from an EMBL/GenBank/DDBJ whole genome shotgun (WGS) entry which is preliminary data.</text>
</comment>
<reference evidence="2 3" key="1">
    <citation type="submission" date="2019-04" db="EMBL/GenBank/DDBJ databases">
        <title>Sulfurimonas crateris sp. nov. a facultative anaerobic sulfur-oxidizing chemolithautotrophic bacterium isolated from a terrestrial mud vulcano.</title>
        <authorList>
            <person name="Ratnikova N.M."/>
            <person name="Slobodkin A.I."/>
            <person name="Merkel A.Y."/>
            <person name="Novikov A."/>
            <person name="Bonch-Osmolovskaya E.A."/>
            <person name="Slobodkina G.B."/>
        </authorList>
    </citation>
    <scope>NUCLEOTIDE SEQUENCE [LARGE SCALE GENOMIC DNA]</scope>
    <source>
        <strain evidence="2 3">SN118</strain>
    </source>
</reference>
<keyword evidence="1" id="KW-0732">Signal</keyword>
<evidence type="ECO:0000256" key="1">
    <source>
        <dbReference type="SAM" id="SignalP"/>
    </source>
</evidence>
<dbReference type="AlphaFoldDB" id="A0A4U2Z428"/>
<sequence length="143" mass="16746">MKKLFLLLALALSLFANQSKSAIQAQILEKIFLNIEMGKEIVLWSDNKTLIQEFEKTGHFKTTDDCREATILIVEEKKNLPKKICNKAVFVLDYDLLRKIPQSFGSMFWKKGRPNIVLIEPRAKKQRITISKELEMYNEEKIW</sequence>
<feature type="signal peptide" evidence="1">
    <location>
        <begin position="1"/>
        <end position="21"/>
    </location>
</feature>
<dbReference type="OrthoDB" id="15556at2"/>